<dbReference type="Gene3D" id="3.40.50.150">
    <property type="entry name" value="Vaccinia Virus protein VP39"/>
    <property type="match status" value="1"/>
</dbReference>
<dbReference type="EMBL" id="LFJJ01000415">
    <property type="protein sequence ID" value="KND54110.1"/>
    <property type="molecule type" value="Genomic_DNA"/>
</dbReference>
<name>A0A0L0LW53_9BURK</name>
<evidence type="ECO:0000313" key="2">
    <source>
        <dbReference type="EMBL" id="KND54110.1"/>
    </source>
</evidence>
<evidence type="ECO:0000259" key="1">
    <source>
        <dbReference type="Pfam" id="PF05430"/>
    </source>
</evidence>
<dbReference type="AlphaFoldDB" id="A0A0L0LW53"/>
<dbReference type="InterPro" id="IPR047785">
    <property type="entry name" value="tRNA_MNMC2"/>
</dbReference>
<accession>A0A0L0LW53</accession>
<dbReference type="NCBIfam" id="NF033855">
    <property type="entry name" value="tRNA_MNMC2"/>
    <property type="match status" value="1"/>
</dbReference>
<protein>
    <submittedName>
        <fullName evidence="2">tRNA (5-methylaminomethyl-2-thiouridylate)-methyltransferase / FAD-dependent U34 oxidoreductase</fullName>
        <ecNumber evidence="2">2.1.1.61</ecNumber>
    </submittedName>
</protein>
<dbReference type="PANTHER" id="PTHR39963:SF1">
    <property type="entry name" value="MNMC-LIKE METHYLTRANSFERASE DOMAIN-CONTAINING PROTEIN"/>
    <property type="match status" value="1"/>
</dbReference>
<sequence length="249" mass="27000">MSVLLAAELVFRADGTPYSPLHDDVYHSPAGALAQTRHVFLKGNGLPDAWRLKPAFTVLETGFGMGINFLATWAAWRSDIERSAALEFVSIEKYPFSADDLRRAHAAVIDDPYVMPLALQLADAWPPLVPGIHRLSFDSDAVGLTLIFGDIADALASLRAQAFIADSLYLDGFAPARNPDMWTPSVMASLAALSSNETTFATYTSAGSVKRALRENGFEFRKVAGFSGKWAMLTGKRATSPIETNCVID</sequence>
<comment type="caution">
    <text evidence="2">The sequence shown here is derived from an EMBL/GenBank/DDBJ whole genome shotgun (WGS) entry which is preliminary data.</text>
</comment>
<dbReference type="Proteomes" id="UP000036959">
    <property type="component" value="Unassembled WGS sequence"/>
</dbReference>
<dbReference type="GO" id="GO:0032259">
    <property type="term" value="P:methylation"/>
    <property type="evidence" value="ECO:0007669"/>
    <property type="project" value="UniProtKB-KW"/>
</dbReference>
<dbReference type="OrthoDB" id="9786494at2"/>
<dbReference type="PATRIC" id="fig|242163.4.peg.5099"/>
<dbReference type="PANTHER" id="PTHR39963">
    <property type="entry name" value="SLL0983 PROTEIN"/>
    <property type="match status" value="1"/>
</dbReference>
<keyword evidence="2" id="KW-0489">Methyltransferase</keyword>
<feature type="domain" description="MnmC-like methyltransferase" evidence="1">
    <location>
        <begin position="119"/>
        <end position="236"/>
    </location>
</feature>
<organism evidence="2 3">
    <name type="scientific">Candidatus Burkholderia verschuerenii</name>
    <dbReference type="NCBI Taxonomy" id="242163"/>
    <lineage>
        <taxon>Bacteria</taxon>
        <taxon>Pseudomonadati</taxon>
        <taxon>Pseudomonadota</taxon>
        <taxon>Betaproteobacteria</taxon>
        <taxon>Burkholderiales</taxon>
        <taxon>Burkholderiaceae</taxon>
        <taxon>Burkholderia</taxon>
    </lineage>
</organism>
<keyword evidence="3" id="KW-1185">Reference proteome</keyword>
<dbReference type="InterPro" id="IPR008471">
    <property type="entry name" value="MnmC-like_methylTransf"/>
</dbReference>
<reference evidence="3" key="1">
    <citation type="submission" date="2015-06" db="EMBL/GenBank/DDBJ databases">
        <title>Comparative genomics of Burkholderia leaf nodule symbionts.</title>
        <authorList>
            <person name="Carlier A."/>
            <person name="Eberl L."/>
            <person name="Pinto-Carbo M."/>
        </authorList>
    </citation>
    <scope>NUCLEOTIDE SEQUENCE [LARGE SCALE GENOMIC DNA]</scope>
    <source>
        <strain evidence="3">UZHbot4</strain>
    </source>
</reference>
<proteinExistence type="predicted"/>
<keyword evidence="2" id="KW-0808">Transferase</keyword>
<dbReference type="GO" id="GO:0016645">
    <property type="term" value="F:oxidoreductase activity, acting on the CH-NH group of donors"/>
    <property type="evidence" value="ECO:0007669"/>
    <property type="project" value="InterPro"/>
</dbReference>
<gene>
    <name evidence="2" type="ORF">BVER_05685c</name>
</gene>
<dbReference type="GO" id="GO:0004808">
    <property type="term" value="F:tRNA (5-methylaminomethyl-2-thiouridylate)(34)-methyltransferase activity"/>
    <property type="evidence" value="ECO:0007669"/>
    <property type="project" value="UniProtKB-EC"/>
</dbReference>
<dbReference type="InterPro" id="IPR029063">
    <property type="entry name" value="SAM-dependent_MTases_sf"/>
</dbReference>
<dbReference type="Pfam" id="PF05430">
    <property type="entry name" value="Methyltransf_30"/>
    <property type="match status" value="1"/>
</dbReference>
<dbReference type="EC" id="2.1.1.61" evidence="2"/>
<evidence type="ECO:0000313" key="3">
    <source>
        <dbReference type="Proteomes" id="UP000036959"/>
    </source>
</evidence>